<name>A0A2M4DQA4_ANODA</name>
<protein>
    <submittedName>
        <fullName evidence="2">Putative glucosyl/glucuronosyl transferase</fullName>
    </submittedName>
</protein>
<feature type="signal peptide" evidence="1">
    <location>
        <begin position="1"/>
        <end position="27"/>
    </location>
</feature>
<dbReference type="EMBL" id="GGFL01015554">
    <property type="protein sequence ID" value="MBW79732.1"/>
    <property type="molecule type" value="Transcribed_RNA"/>
</dbReference>
<dbReference type="GO" id="GO:0016740">
    <property type="term" value="F:transferase activity"/>
    <property type="evidence" value="ECO:0007669"/>
    <property type="project" value="UniProtKB-KW"/>
</dbReference>
<dbReference type="VEuPathDB" id="VectorBase:ADAC000324"/>
<proteinExistence type="predicted"/>
<keyword evidence="1" id="KW-0732">Signal</keyword>
<accession>A0A2M4DQA4</accession>
<sequence length="81" mass="8915">MMKYSVITRLTFSVVLFALLAARHGDSAKIIGVFPTASKSHVLGLQVLLKELANRGHEVNGTSQHIHQMYFITPGGLCVHR</sequence>
<keyword evidence="2" id="KW-0808">Transferase</keyword>
<reference evidence="2" key="1">
    <citation type="submission" date="2018-01" db="EMBL/GenBank/DDBJ databases">
        <title>An insight into the sialome of Amazonian anophelines.</title>
        <authorList>
            <person name="Ribeiro J.M."/>
            <person name="Scarpassa V."/>
            <person name="Calvo E."/>
        </authorList>
    </citation>
    <scope>NUCLEOTIDE SEQUENCE</scope>
</reference>
<evidence type="ECO:0000256" key="1">
    <source>
        <dbReference type="SAM" id="SignalP"/>
    </source>
</evidence>
<organism evidence="2">
    <name type="scientific">Anopheles darlingi</name>
    <name type="common">Mosquito</name>
    <dbReference type="NCBI Taxonomy" id="43151"/>
    <lineage>
        <taxon>Eukaryota</taxon>
        <taxon>Metazoa</taxon>
        <taxon>Ecdysozoa</taxon>
        <taxon>Arthropoda</taxon>
        <taxon>Hexapoda</taxon>
        <taxon>Insecta</taxon>
        <taxon>Pterygota</taxon>
        <taxon>Neoptera</taxon>
        <taxon>Endopterygota</taxon>
        <taxon>Diptera</taxon>
        <taxon>Nematocera</taxon>
        <taxon>Culicoidea</taxon>
        <taxon>Culicidae</taxon>
        <taxon>Anophelinae</taxon>
        <taxon>Anopheles</taxon>
    </lineage>
</organism>
<feature type="chain" id="PRO_5014688901" evidence="1">
    <location>
        <begin position="28"/>
        <end position="81"/>
    </location>
</feature>
<evidence type="ECO:0000313" key="2">
    <source>
        <dbReference type="EMBL" id="MBW79732.1"/>
    </source>
</evidence>
<dbReference type="AlphaFoldDB" id="A0A2M4DQA4"/>